<name>A0A0K0N6T4_9CAUD</name>
<dbReference type="Proteomes" id="UP000204476">
    <property type="component" value="Genome"/>
</dbReference>
<dbReference type="KEGG" id="vg:26516052"/>
<keyword evidence="2" id="KW-1185">Reference proteome</keyword>
<evidence type="ECO:0000313" key="1">
    <source>
        <dbReference type="EMBL" id="AKJ72437.1"/>
    </source>
</evidence>
<gene>
    <name evidence="1" type="ORF">GTE8_94</name>
</gene>
<dbReference type="GeneID" id="26516052"/>
<accession>A0A0K0N6T4</accession>
<reference evidence="1 2" key="1">
    <citation type="journal article" date="2015" name="PLoS ONE">
        <title>Lysis to Kill: Evaluation of the Lytic Abilities, and Genomics of Nine Bacteriophages Infective for Gordonia spp. and Their Potential Use in Activated Sludge Foam Biocontrol.</title>
        <authorList>
            <person name="Dyson Z.A."/>
            <person name="Tucci J."/>
            <person name="Seviour R.J."/>
            <person name="Petrovski S."/>
        </authorList>
    </citation>
    <scope>NUCLEOTIDE SEQUENCE [LARGE SCALE GENOMIC DNA]</scope>
</reference>
<sequence>MSGMRFREEFAVEWMRVPRIIPGIEMPLESVQSEPTRSEEVAVSAAKWLNRQPGIMLARVLTRTVREERDHWWRPWRTTGLSKWFEQGEVPDGSPVVEIDPAV</sequence>
<protein>
    <submittedName>
        <fullName evidence="1">Uncharacterized protein</fullName>
    </submittedName>
</protein>
<proteinExistence type="predicted"/>
<dbReference type="EMBL" id="KR053201">
    <property type="protein sequence ID" value="AKJ72437.1"/>
    <property type="molecule type" value="Genomic_DNA"/>
</dbReference>
<organism evidence="1 2">
    <name type="scientific">Gordonia phage GTE8</name>
    <dbReference type="NCBI Taxonomy" id="1647475"/>
    <lineage>
        <taxon>Viruses</taxon>
        <taxon>Duplodnaviria</taxon>
        <taxon>Heunggongvirae</taxon>
        <taxon>Uroviricota</taxon>
        <taxon>Caudoviricetes</taxon>
        <taxon>Zierdtviridae</taxon>
        <taxon>Emilbogenvirinae</taxon>
        <taxon>Foxborovirus</taxon>
        <taxon>Foxborovirus GTE8</taxon>
    </lineage>
</organism>
<evidence type="ECO:0000313" key="2">
    <source>
        <dbReference type="Proteomes" id="UP000204476"/>
    </source>
</evidence>
<dbReference type="RefSeq" id="YP_009187156.1">
    <property type="nucleotide sequence ID" value="NC_028653.1"/>
</dbReference>